<dbReference type="RefSeq" id="WP_209548335.1">
    <property type="nucleotide sequence ID" value="NZ_JANJYY010000023.1"/>
</dbReference>
<sequence length="379" mass="44023">MEILDARALPADHSDILHVTPSTVYFRRRLDGDQFHISRFDLEDQEQVDLTTEPLQDHGPTRPFVKQGKVYCLNEQDRNEGGETSLLAIDLHSGTSEQLASWQLGGDLTLYWVLNARYMVLLHVDQTTTAFLYDVETRQQHVIKDERLYGITENYRELYFFLVTLDATDYIVCNARLDEFSFYDALESGVISPEDPIDHSESLLIASLATIVAEIEQGVERLSFQTLLRLEGEGDTVQYLGEQTGNLVFSAYTERLNEEVFYEIKDESAITEHERIRWSDYEPLDFTYDDVESTIFIVNERSDQHHEVMNLRTGARYLDREPFERVLRDRFYLHESIGEDAEPMVTVFDGEQNVRHRFEDAYYMIVSGELVILSVKQLK</sequence>
<protein>
    <submittedName>
        <fullName evidence="1">Six-bladed beta-propeller, TolB-like protein</fullName>
    </submittedName>
</protein>
<name>A0ABT6R3D3_9BACL</name>
<comment type="caution">
    <text evidence="1">The sequence shown here is derived from an EMBL/GenBank/DDBJ whole genome shotgun (WGS) entry which is preliminary data.</text>
</comment>
<keyword evidence="2" id="KW-1185">Reference proteome</keyword>
<gene>
    <name evidence="1" type="ORF">QK289_10625</name>
</gene>
<evidence type="ECO:0000313" key="1">
    <source>
        <dbReference type="EMBL" id="MDI3235464.1"/>
    </source>
</evidence>
<accession>A0ABT6R3D3</accession>
<organism evidence="1 2">
    <name type="scientific">Exiguobacterium antarcticum</name>
    <dbReference type="NCBI Taxonomy" id="132920"/>
    <lineage>
        <taxon>Bacteria</taxon>
        <taxon>Bacillati</taxon>
        <taxon>Bacillota</taxon>
        <taxon>Bacilli</taxon>
        <taxon>Bacillales</taxon>
        <taxon>Bacillales Family XII. Incertae Sedis</taxon>
        <taxon>Exiguobacterium</taxon>
    </lineage>
</organism>
<dbReference type="EMBL" id="JASBQV010000016">
    <property type="protein sequence ID" value="MDI3235464.1"/>
    <property type="molecule type" value="Genomic_DNA"/>
</dbReference>
<proteinExistence type="predicted"/>
<reference evidence="1 2" key="1">
    <citation type="submission" date="2023-04" db="EMBL/GenBank/DDBJ databases">
        <title>Antarctic isolates genomes.</title>
        <authorList>
            <person name="Dimov S.G."/>
        </authorList>
    </citation>
    <scope>NUCLEOTIDE SEQUENCE [LARGE SCALE GENOMIC DNA]</scope>
    <source>
        <strain evidence="1 2">AL19</strain>
    </source>
</reference>
<dbReference type="Proteomes" id="UP001243286">
    <property type="component" value="Unassembled WGS sequence"/>
</dbReference>
<evidence type="ECO:0000313" key="2">
    <source>
        <dbReference type="Proteomes" id="UP001243286"/>
    </source>
</evidence>